<proteinExistence type="predicted"/>
<feature type="region of interest" description="Disordered" evidence="1">
    <location>
        <begin position="45"/>
        <end position="106"/>
    </location>
</feature>
<evidence type="ECO:0000313" key="2">
    <source>
        <dbReference type="EMBL" id="MDP5227555.1"/>
    </source>
</evidence>
<organism evidence="2 3">
    <name type="scientific">Arthrobacter horti</name>
    <dbReference type="NCBI Taxonomy" id="3068273"/>
    <lineage>
        <taxon>Bacteria</taxon>
        <taxon>Bacillati</taxon>
        <taxon>Actinomycetota</taxon>
        <taxon>Actinomycetes</taxon>
        <taxon>Micrococcales</taxon>
        <taxon>Micrococcaceae</taxon>
        <taxon>Arthrobacter</taxon>
    </lineage>
</organism>
<accession>A0ABT9IR52</accession>
<name>A0ABT9IR52_9MICC</name>
<keyword evidence="3" id="KW-1185">Reference proteome</keyword>
<reference evidence="2 3" key="1">
    <citation type="submission" date="2023-08" db="EMBL/GenBank/DDBJ databases">
        <title>Arthrobacter horti sp. nov., isolated from forest soil.</title>
        <authorList>
            <person name="Park M."/>
        </authorList>
    </citation>
    <scope>NUCLEOTIDE SEQUENCE [LARGE SCALE GENOMIC DNA]</scope>
    <source>
        <strain evidence="2 3">YJM1</strain>
    </source>
</reference>
<dbReference type="Proteomes" id="UP001232725">
    <property type="component" value="Unassembled WGS sequence"/>
</dbReference>
<dbReference type="EMBL" id="JAVALS010000006">
    <property type="protein sequence ID" value="MDP5227555.1"/>
    <property type="molecule type" value="Genomic_DNA"/>
</dbReference>
<evidence type="ECO:0000256" key="1">
    <source>
        <dbReference type="SAM" id="MobiDB-lite"/>
    </source>
</evidence>
<sequence>MSAEVPVTFFARLLLAVALLGGLLGMHGIARGHGHAVTAAAVMSDDGAAHHAPSSRPGASRQVHPPEPAVTPRADGCPGPCDGMAEAGGSCTPAPGPAAPVFGGPPEVGLPAWSPVSSSGAPVVQGTMCRTPSLVELGISRT</sequence>
<protein>
    <submittedName>
        <fullName evidence="2">Uncharacterized protein</fullName>
    </submittedName>
</protein>
<evidence type="ECO:0000313" key="3">
    <source>
        <dbReference type="Proteomes" id="UP001232725"/>
    </source>
</evidence>
<gene>
    <name evidence="2" type="ORF">Q9R02_10355</name>
</gene>
<comment type="caution">
    <text evidence="2">The sequence shown here is derived from an EMBL/GenBank/DDBJ whole genome shotgun (WGS) entry which is preliminary data.</text>
</comment>